<feature type="domain" description="Dinitrogenase iron-molybdenum cofactor biosynthesis" evidence="1">
    <location>
        <begin position="15"/>
        <end position="104"/>
    </location>
</feature>
<dbReference type="InterPro" id="IPR003731">
    <property type="entry name" value="Di-Nase_FeMo-co_biosynth"/>
</dbReference>
<dbReference type="CDD" id="cd00562">
    <property type="entry name" value="NifX_NifB"/>
    <property type="match status" value="1"/>
</dbReference>
<dbReference type="PANTHER" id="PTHR33937">
    <property type="entry name" value="IRON-MOLYBDENUM PROTEIN-RELATED-RELATED"/>
    <property type="match status" value="1"/>
</dbReference>
<evidence type="ECO:0000259" key="1">
    <source>
        <dbReference type="Pfam" id="PF02579"/>
    </source>
</evidence>
<gene>
    <name evidence="2" type="ORF">MBCUR_16220</name>
</gene>
<protein>
    <submittedName>
        <fullName evidence="2">Dinitrogenase iron-molybdenum cofactor</fullName>
    </submittedName>
</protein>
<reference evidence="2 3" key="1">
    <citation type="submission" date="2016-04" db="EMBL/GenBank/DDBJ databases">
        <title>Genome sequence of Methanobrevibacter curvatus DSM 11111.</title>
        <authorList>
            <person name="Poehlein A."/>
            <person name="Seedorf H."/>
            <person name="Daniel R."/>
        </authorList>
    </citation>
    <scope>NUCLEOTIDE SEQUENCE [LARGE SCALE GENOMIC DNA]</scope>
    <source>
        <strain evidence="2 3">DSM 11111</strain>
    </source>
</reference>
<sequence>MENNIIKIAITSSDGVNLDLHFGQAKSLYVYDFNGETADFIEKRIASIKDGEKHQWQNVLNKILDCNVVITVQAGFKSKMGIESEGLKLIEDSGPIEDVLERFINHYKFIRS</sequence>
<dbReference type="Gene3D" id="3.30.420.130">
    <property type="entry name" value="Dinitrogenase iron-molybdenum cofactor biosynthesis domain"/>
    <property type="match status" value="1"/>
</dbReference>
<proteinExistence type="predicted"/>
<accession>A0A166C3A3</accession>
<dbReference type="InterPro" id="IPR051840">
    <property type="entry name" value="NifX/NifY_domain"/>
</dbReference>
<evidence type="ECO:0000313" key="3">
    <source>
        <dbReference type="Proteomes" id="UP000077245"/>
    </source>
</evidence>
<dbReference type="PATRIC" id="fig|49547.3.peg.1730"/>
<dbReference type="PANTHER" id="PTHR33937:SF5">
    <property type="entry name" value="IRON-MOLYBDENUM COFACTOR-BINDING PROTEIN"/>
    <property type="match status" value="1"/>
</dbReference>
<dbReference type="Pfam" id="PF02579">
    <property type="entry name" value="Nitro_FeMo-Co"/>
    <property type="match status" value="1"/>
</dbReference>
<dbReference type="STRING" id="49547.MBCUR_16220"/>
<name>A0A166C3A3_9EURY</name>
<dbReference type="SUPFAM" id="SSF53146">
    <property type="entry name" value="Nitrogenase accessory factor-like"/>
    <property type="match status" value="1"/>
</dbReference>
<dbReference type="AlphaFoldDB" id="A0A166C3A3"/>
<comment type="caution">
    <text evidence="2">The sequence shown here is derived from an EMBL/GenBank/DDBJ whole genome shotgun (WGS) entry which is preliminary data.</text>
</comment>
<dbReference type="Proteomes" id="UP000077245">
    <property type="component" value="Unassembled WGS sequence"/>
</dbReference>
<dbReference type="EMBL" id="LWMV01000200">
    <property type="protein sequence ID" value="KZX10957.1"/>
    <property type="molecule type" value="Genomic_DNA"/>
</dbReference>
<organism evidence="2 3">
    <name type="scientific">Methanobrevibacter curvatus</name>
    <dbReference type="NCBI Taxonomy" id="49547"/>
    <lineage>
        <taxon>Archaea</taxon>
        <taxon>Methanobacteriati</taxon>
        <taxon>Methanobacteriota</taxon>
        <taxon>Methanomada group</taxon>
        <taxon>Methanobacteria</taxon>
        <taxon>Methanobacteriales</taxon>
        <taxon>Methanobacteriaceae</taxon>
        <taxon>Methanobrevibacter</taxon>
    </lineage>
</organism>
<evidence type="ECO:0000313" key="2">
    <source>
        <dbReference type="EMBL" id="KZX10957.1"/>
    </source>
</evidence>
<keyword evidence="3" id="KW-1185">Reference proteome</keyword>
<dbReference type="InterPro" id="IPR036105">
    <property type="entry name" value="DiNase_FeMo-co_biosyn_sf"/>
</dbReference>
<dbReference type="RefSeq" id="WP_245637300.1">
    <property type="nucleotide sequence ID" value="NZ_LWMV01000200.1"/>
</dbReference>